<keyword evidence="2" id="KW-0133">Cell shape</keyword>
<feature type="domain" description="Mur ligase central" evidence="4">
    <location>
        <begin position="36"/>
        <end position="230"/>
    </location>
</feature>
<dbReference type="Pfam" id="PF08245">
    <property type="entry name" value="Mur_ligase_M"/>
    <property type="match status" value="1"/>
</dbReference>
<keyword evidence="2" id="KW-0131">Cell cycle</keyword>
<dbReference type="GO" id="GO:0005737">
    <property type="term" value="C:cytoplasm"/>
    <property type="evidence" value="ECO:0007669"/>
    <property type="project" value="UniProtKB-SubCell"/>
</dbReference>
<dbReference type="PANTHER" id="PTHR23135">
    <property type="entry name" value="MUR LIGASE FAMILY MEMBER"/>
    <property type="match status" value="1"/>
</dbReference>
<accession>A0A1F7IIU9</accession>
<dbReference type="GO" id="GO:0051301">
    <property type="term" value="P:cell division"/>
    <property type="evidence" value="ECO:0007669"/>
    <property type="project" value="UniProtKB-KW"/>
</dbReference>
<evidence type="ECO:0000256" key="1">
    <source>
        <dbReference type="ARBA" id="ARBA00005898"/>
    </source>
</evidence>
<protein>
    <recommendedName>
        <fullName evidence="7">UDP-N-acetylmuramyl-tripeptide synthetase</fullName>
    </recommendedName>
</protein>
<dbReference type="Pfam" id="PF02875">
    <property type="entry name" value="Mur_ligase_C"/>
    <property type="match status" value="1"/>
</dbReference>
<comment type="caution">
    <text evidence="5">The sequence shown here is derived from an EMBL/GenBank/DDBJ whole genome shotgun (WGS) entry which is preliminary data.</text>
</comment>
<dbReference type="PANTHER" id="PTHR23135:SF4">
    <property type="entry name" value="UDP-N-ACETYLMURAMOYL-L-ALANYL-D-GLUTAMATE--2,6-DIAMINOPIMELATE LIGASE MURE HOMOLOG, CHLOROPLASTIC"/>
    <property type="match status" value="1"/>
</dbReference>
<feature type="domain" description="Mur ligase C-terminal" evidence="3">
    <location>
        <begin position="253"/>
        <end position="379"/>
    </location>
</feature>
<dbReference type="NCBIfam" id="TIGR01085">
    <property type="entry name" value="murE"/>
    <property type="match status" value="1"/>
</dbReference>
<dbReference type="SUPFAM" id="SSF53244">
    <property type="entry name" value="MurD-like peptide ligases, peptide-binding domain"/>
    <property type="match status" value="1"/>
</dbReference>
<reference evidence="5 6" key="1">
    <citation type="journal article" date="2016" name="Nat. Commun.">
        <title>Thousands of microbial genomes shed light on interconnected biogeochemical processes in an aquifer system.</title>
        <authorList>
            <person name="Anantharaman K."/>
            <person name="Brown C.T."/>
            <person name="Hug L.A."/>
            <person name="Sharon I."/>
            <person name="Castelle C.J."/>
            <person name="Probst A.J."/>
            <person name="Thomas B.C."/>
            <person name="Singh A."/>
            <person name="Wilkins M.J."/>
            <person name="Karaoz U."/>
            <person name="Brodie E.L."/>
            <person name="Williams K.H."/>
            <person name="Hubbard S.S."/>
            <person name="Banfield J.F."/>
        </authorList>
    </citation>
    <scope>NUCLEOTIDE SEQUENCE [LARGE SCALE GENOMIC DNA]</scope>
</reference>
<dbReference type="Gene3D" id="3.40.1190.10">
    <property type="entry name" value="Mur-like, catalytic domain"/>
    <property type="match status" value="1"/>
</dbReference>
<dbReference type="InterPro" id="IPR036615">
    <property type="entry name" value="Mur_ligase_C_dom_sf"/>
</dbReference>
<comment type="pathway">
    <text evidence="2">Cell wall biogenesis; peptidoglycan biosynthesis.</text>
</comment>
<dbReference type="Proteomes" id="UP000178040">
    <property type="component" value="Unassembled WGS sequence"/>
</dbReference>
<comment type="similarity">
    <text evidence="1">Belongs to the MurCDEF family. MurE subfamily.</text>
</comment>
<dbReference type="GO" id="GO:0016881">
    <property type="term" value="F:acid-amino acid ligase activity"/>
    <property type="evidence" value="ECO:0007669"/>
    <property type="project" value="InterPro"/>
</dbReference>
<dbReference type="GO" id="GO:0071555">
    <property type="term" value="P:cell wall organization"/>
    <property type="evidence" value="ECO:0007669"/>
    <property type="project" value="UniProtKB-KW"/>
</dbReference>
<keyword evidence="2" id="KW-0573">Peptidoglycan synthesis</keyword>
<sequence>MLDIIQRLKNLYHLLQSILANLYYGFPSSKLRVIGVTGTDGKTTTTHLIYHILKSAGKKTSMISSIYAVIGGKTYDTGFHVTTPDVFPLYGFMRQSLNSADQYFVLETTSHALAQNRVYGIIYQAGVLTNISHEHLDFHKTYEDYVKAKAILLQKAKIAVVNTDDNSYPLLLRTLRVRGSNFPNPQGSQAQKIYTYGIKKKAGYRVDLRKRYKLNLSDFNNYNYLAAYAVSKILGISEKDISKALRSFKLPPGRLEVVIREPFTVIIDFAHTPNAFHEVLTDVRNRFITSSNRLIHVFGAAGRRDQSKRPLMGEESDRYADIIILTEEDYRDEDPRKICQEIAQGIEKKPYEVIIDRKKAIEKAVEIAQPGDVIILTGKSHEKSLCRGKKEYPWNEYEAVKKALLRKSKLQNPMDST</sequence>
<evidence type="ECO:0008006" key="7">
    <source>
        <dbReference type="Google" id="ProtNLM"/>
    </source>
</evidence>
<evidence type="ECO:0000313" key="6">
    <source>
        <dbReference type="Proteomes" id="UP000178040"/>
    </source>
</evidence>
<dbReference type="GO" id="GO:0009252">
    <property type="term" value="P:peptidoglycan biosynthetic process"/>
    <property type="evidence" value="ECO:0007669"/>
    <property type="project" value="UniProtKB-UniPathway"/>
</dbReference>
<name>A0A1F7IIU9_9BACT</name>
<dbReference type="InterPro" id="IPR036565">
    <property type="entry name" value="Mur-like_cat_sf"/>
</dbReference>
<dbReference type="UniPathway" id="UPA00219"/>
<dbReference type="SUPFAM" id="SSF53623">
    <property type="entry name" value="MurD-like peptide ligases, catalytic domain"/>
    <property type="match status" value="1"/>
</dbReference>
<evidence type="ECO:0000259" key="3">
    <source>
        <dbReference type="Pfam" id="PF02875"/>
    </source>
</evidence>
<dbReference type="EMBL" id="MGAI01000057">
    <property type="protein sequence ID" value="OGK43267.1"/>
    <property type="molecule type" value="Genomic_DNA"/>
</dbReference>
<evidence type="ECO:0000313" key="5">
    <source>
        <dbReference type="EMBL" id="OGK43267.1"/>
    </source>
</evidence>
<proteinExistence type="inferred from homology"/>
<organism evidence="5 6">
    <name type="scientific">Candidatus Roizmanbacteria bacterium RIFCSPLOWO2_01_FULL_37_16</name>
    <dbReference type="NCBI Taxonomy" id="1802058"/>
    <lineage>
        <taxon>Bacteria</taxon>
        <taxon>Candidatus Roizmaniibacteriota</taxon>
    </lineage>
</organism>
<dbReference type="InterPro" id="IPR004101">
    <property type="entry name" value="Mur_ligase_C"/>
</dbReference>
<dbReference type="GO" id="GO:0005524">
    <property type="term" value="F:ATP binding"/>
    <property type="evidence" value="ECO:0007669"/>
    <property type="project" value="InterPro"/>
</dbReference>
<keyword evidence="2" id="KW-0961">Cell wall biogenesis/degradation</keyword>
<dbReference type="GO" id="GO:0008360">
    <property type="term" value="P:regulation of cell shape"/>
    <property type="evidence" value="ECO:0007669"/>
    <property type="project" value="UniProtKB-KW"/>
</dbReference>
<dbReference type="AlphaFoldDB" id="A0A1F7IIU9"/>
<dbReference type="Gene3D" id="3.90.190.20">
    <property type="entry name" value="Mur ligase, C-terminal domain"/>
    <property type="match status" value="1"/>
</dbReference>
<evidence type="ECO:0000259" key="4">
    <source>
        <dbReference type="Pfam" id="PF08245"/>
    </source>
</evidence>
<dbReference type="InterPro" id="IPR013221">
    <property type="entry name" value="Mur_ligase_cen"/>
</dbReference>
<keyword evidence="2" id="KW-0132">Cell division</keyword>
<comment type="subcellular location">
    <subcellularLocation>
        <location evidence="2">Cytoplasm</location>
    </subcellularLocation>
</comment>
<gene>
    <name evidence="5" type="ORF">A3B40_02130</name>
</gene>
<dbReference type="InterPro" id="IPR005761">
    <property type="entry name" value="UDP-N-AcMur-Glu-dNH2Pim_ligase"/>
</dbReference>
<evidence type="ECO:0000256" key="2">
    <source>
        <dbReference type="RuleBase" id="RU004135"/>
    </source>
</evidence>